<dbReference type="GO" id="GO:0005524">
    <property type="term" value="F:ATP binding"/>
    <property type="evidence" value="ECO:0007669"/>
    <property type="project" value="UniProtKB-KW"/>
</dbReference>
<dbReference type="Gene3D" id="1.10.510.10">
    <property type="entry name" value="Transferase(Phosphotransferase) domain 1"/>
    <property type="match status" value="1"/>
</dbReference>
<feature type="compositionally biased region" description="Polar residues" evidence="5">
    <location>
        <begin position="500"/>
        <end position="529"/>
    </location>
</feature>
<evidence type="ECO:0000256" key="3">
    <source>
        <dbReference type="ARBA" id="ARBA00022777"/>
    </source>
</evidence>
<protein>
    <recommendedName>
        <fullName evidence="6">Protein kinase domain-containing protein</fullName>
    </recommendedName>
</protein>
<feature type="region of interest" description="Disordered" evidence="5">
    <location>
        <begin position="201"/>
        <end position="223"/>
    </location>
</feature>
<feature type="region of interest" description="Disordered" evidence="5">
    <location>
        <begin position="44"/>
        <end position="78"/>
    </location>
</feature>
<evidence type="ECO:0000313" key="7">
    <source>
        <dbReference type="EMBL" id="CAE0724901.1"/>
    </source>
</evidence>
<feature type="region of interest" description="Disordered" evidence="5">
    <location>
        <begin position="814"/>
        <end position="837"/>
    </location>
</feature>
<feature type="compositionally biased region" description="Low complexity" evidence="5">
    <location>
        <begin position="1058"/>
        <end position="1067"/>
    </location>
</feature>
<keyword evidence="4" id="KW-0067">ATP-binding</keyword>
<dbReference type="InterPro" id="IPR011009">
    <property type="entry name" value="Kinase-like_dom_sf"/>
</dbReference>
<dbReference type="GO" id="GO:0005829">
    <property type="term" value="C:cytosol"/>
    <property type="evidence" value="ECO:0007669"/>
    <property type="project" value="TreeGrafter"/>
</dbReference>
<feature type="compositionally biased region" description="Polar residues" evidence="5">
    <location>
        <begin position="824"/>
        <end position="837"/>
    </location>
</feature>
<dbReference type="PROSITE" id="PS00108">
    <property type="entry name" value="PROTEIN_KINASE_ST"/>
    <property type="match status" value="1"/>
</dbReference>
<feature type="compositionally biased region" description="Polar residues" evidence="5">
    <location>
        <begin position="759"/>
        <end position="781"/>
    </location>
</feature>
<keyword evidence="3" id="KW-0418">Kinase</keyword>
<feature type="region of interest" description="Disordered" evidence="5">
    <location>
        <begin position="749"/>
        <end position="781"/>
    </location>
</feature>
<dbReference type="InterPro" id="IPR000719">
    <property type="entry name" value="Prot_kinase_dom"/>
</dbReference>
<dbReference type="SUPFAM" id="SSF56112">
    <property type="entry name" value="Protein kinase-like (PK-like)"/>
    <property type="match status" value="1"/>
</dbReference>
<evidence type="ECO:0000256" key="1">
    <source>
        <dbReference type="ARBA" id="ARBA00022679"/>
    </source>
</evidence>
<gene>
    <name evidence="7" type="ORF">PAUS00366_LOCUS17658</name>
</gene>
<dbReference type="InterPro" id="IPR008271">
    <property type="entry name" value="Ser/Thr_kinase_AS"/>
</dbReference>
<evidence type="ECO:0000259" key="6">
    <source>
        <dbReference type="PROSITE" id="PS50011"/>
    </source>
</evidence>
<keyword evidence="2" id="KW-0547">Nucleotide-binding</keyword>
<feature type="region of interest" description="Disordered" evidence="5">
    <location>
        <begin position="495"/>
        <end position="568"/>
    </location>
</feature>
<feature type="compositionally biased region" description="Low complexity" evidence="5">
    <location>
        <begin position="551"/>
        <end position="564"/>
    </location>
</feature>
<organism evidence="7">
    <name type="scientific">Pseudo-nitzschia australis</name>
    <dbReference type="NCBI Taxonomy" id="44445"/>
    <lineage>
        <taxon>Eukaryota</taxon>
        <taxon>Sar</taxon>
        <taxon>Stramenopiles</taxon>
        <taxon>Ochrophyta</taxon>
        <taxon>Bacillariophyta</taxon>
        <taxon>Bacillariophyceae</taxon>
        <taxon>Bacillariophycidae</taxon>
        <taxon>Bacillariales</taxon>
        <taxon>Bacillariaceae</taxon>
        <taxon>Pseudo-nitzschia</taxon>
    </lineage>
</organism>
<evidence type="ECO:0000256" key="2">
    <source>
        <dbReference type="ARBA" id="ARBA00022741"/>
    </source>
</evidence>
<dbReference type="PANTHER" id="PTHR24348:SF22">
    <property type="entry name" value="NON-SPECIFIC SERINE_THREONINE PROTEIN KINASE"/>
    <property type="match status" value="1"/>
</dbReference>
<sequence>MNNSQDSQQLQQQQRVKVVAGYALRQRLGSGSFATVYKGIRIEQKQQPQQEQPLAMSECDEDENDSSPSSSTQRQDIQAPRAVAIKAISRTSEKLTKKVLQNLEIEISILQTYRHPNIVCMHDVQKTDRHFYLILEYCGGGDVQHLIRSRKKGRLSERLTRRLMRDLSSGLRFLWSQELIHRDIKPQNLLLTGPLPLEELGDNPPVENAAAGSSSSISKSIHDDRDPYQGFSLKIADFGFARHLQTASLAETLCGSPLYMAPEILQHHRYDAKADLWSVGTVLFEMIAGRPPFNGLNHIDLLRNIQTMAVRLPADVRVSKPCVNLLRILLNRNPLSRAGFKEFFEACDAFVAQGCGGVATGDNEGGVGCTNTVPGGIGTSSNDKTIGAGIVGRSIATKDLGTIHENDHGGTNPNTASTDSLMTVETNATGDQQTPVTTNAISATAVVSTNSARMQQQQQLLQPSTASIVSPNLALPATPTFATLIPNSINLGNNNPNSNFTARPQTLYQPPNNRNRLAPLQSSPPTSTGVFYINNRIPVPLPSPTGTQNAQQQQQQQQRQQQQQTSTGYYATSAKGLVHANSISQSQVSVNDDSGFVMVEHTKSPTSSQHFYATGSQPHHRNSGITNDEIVEQRARASRGMLGTSPGTGKLLLGMVGRATIGFGVGGGNNNDKNNPAPNVHHQQLEHATRMTKLGDDIAAANKMIATAEDVGRRAISVAHLGDSRAYLGMRLIFKTNEEGSSLLSTTQMEGVEEEPATCTGSTNSADNMYDVSSDNSSSTEIMAPVRRRSPIFTSTEKPISVDASVEEEEEMPFAISPDAPSVSLPSRSNPSVYNRGSNISSVRKSSIIKTSPQSIRTRFNEALSCYLKSLQMLKGAIGAALRVSKDLKDMEAKLGGQNLNNPNNKIGSDVPKMKQRCETTSNWLCSQFTGVLERADAANVEISKLVVASSSNAGDKEGHQQTASTTSVKELIYNHALASGRDAAVKHLLGQYEAARSCYRSAGLLAETLLMEVNIGADDRKILEGCVDGFAARITELDQLMLQQSRMTISSNTALTSQSQQSRRGSGIVGLIGPPSAPATTVSPFMVGSPR</sequence>
<dbReference type="Pfam" id="PF00069">
    <property type="entry name" value="Pkinase"/>
    <property type="match status" value="1"/>
</dbReference>
<dbReference type="GO" id="GO:0004674">
    <property type="term" value="F:protein serine/threonine kinase activity"/>
    <property type="evidence" value="ECO:0007669"/>
    <property type="project" value="InterPro"/>
</dbReference>
<dbReference type="PROSITE" id="PS50011">
    <property type="entry name" value="PROTEIN_KINASE_DOM"/>
    <property type="match status" value="1"/>
</dbReference>
<keyword evidence="1" id="KW-0808">Transferase</keyword>
<feature type="region of interest" description="Disordered" evidence="5">
    <location>
        <begin position="1053"/>
        <end position="1076"/>
    </location>
</feature>
<dbReference type="EMBL" id="HBIX01025732">
    <property type="protein sequence ID" value="CAE0724901.1"/>
    <property type="molecule type" value="Transcribed_RNA"/>
</dbReference>
<name>A0A7S4ARU3_9STRA</name>
<evidence type="ECO:0000256" key="4">
    <source>
        <dbReference type="ARBA" id="ARBA00022840"/>
    </source>
</evidence>
<proteinExistence type="predicted"/>
<dbReference type="GO" id="GO:0000045">
    <property type="term" value="P:autophagosome assembly"/>
    <property type="evidence" value="ECO:0007669"/>
    <property type="project" value="TreeGrafter"/>
</dbReference>
<dbReference type="GO" id="GO:0005776">
    <property type="term" value="C:autophagosome"/>
    <property type="evidence" value="ECO:0007669"/>
    <property type="project" value="TreeGrafter"/>
</dbReference>
<accession>A0A7S4ARU3</accession>
<dbReference type="PANTHER" id="PTHR24348">
    <property type="entry name" value="SERINE/THREONINE-PROTEIN KINASE UNC-51-RELATED"/>
    <property type="match status" value="1"/>
</dbReference>
<dbReference type="GO" id="GO:0016020">
    <property type="term" value="C:membrane"/>
    <property type="evidence" value="ECO:0007669"/>
    <property type="project" value="TreeGrafter"/>
</dbReference>
<dbReference type="Gene3D" id="3.30.200.20">
    <property type="entry name" value="Phosphorylase Kinase, domain 1"/>
    <property type="match status" value="1"/>
</dbReference>
<dbReference type="SMART" id="SM00220">
    <property type="entry name" value="S_TKc"/>
    <property type="match status" value="1"/>
</dbReference>
<dbReference type="GO" id="GO:0010506">
    <property type="term" value="P:regulation of autophagy"/>
    <property type="evidence" value="ECO:0007669"/>
    <property type="project" value="InterPro"/>
</dbReference>
<feature type="domain" description="Protein kinase" evidence="6">
    <location>
        <begin position="22"/>
        <end position="351"/>
    </location>
</feature>
<reference evidence="7" key="1">
    <citation type="submission" date="2021-01" db="EMBL/GenBank/DDBJ databases">
        <authorList>
            <person name="Corre E."/>
            <person name="Pelletier E."/>
            <person name="Niang G."/>
            <person name="Scheremetjew M."/>
            <person name="Finn R."/>
            <person name="Kale V."/>
            <person name="Holt S."/>
            <person name="Cochrane G."/>
            <person name="Meng A."/>
            <person name="Brown T."/>
            <person name="Cohen L."/>
        </authorList>
    </citation>
    <scope>NUCLEOTIDE SEQUENCE</scope>
    <source>
        <strain evidence="7">10249 10 AB</strain>
    </source>
</reference>
<dbReference type="AlphaFoldDB" id="A0A7S4ARU3"/>
<evidence type="ECO:0000256" key="5">
    <source>
        <dbReference type="SAM" id="MobiDB-lite"/>
    </source>
</evidence>
<dbReference type="GO" id="GO:0000407">
    <property type="term" value="C:phagophore assembly site"/>
    <property type="evidence" value="ECO:0007669"/>
    <property type="project" value="TreeGrafter"/>
</dbReference>
<dbReference type="InterPro" id="IPR045269">
    <property type="entry name" value="Atg1-like"/>
</dbReference>